<protein>
    <submittedName>
        <fullName evidence="1">DUF1398 family protein</fullName>
    </submittedName>
</protein>
<gene>
    <name evidence="1" type="ORF">NOL15_02285</name>
</gene>
<dbReference type="EMBL" id="JANFML010000004">
    <property type="protein sequence ID" value="MDG4511700.1"/>
    <property type="molecule type" value="Genomic_DNA"/>
</dbReference>
<dbReference type="AlphaFoldDB" id="A0A9X4MJL2"/>
<dbReference type="InterPro" id="IPR036696">
    <property type="entry name" value="YdfO-like_sf"/>
</dbReference>
<evidence type="ECO:0000313" key="1">
    <source>
        <dbReference type="EMBL" id="MDG4511700.1"/>
    </source>
</evidence>
<proteinExistence type="predicted"/>
<dbReference type="SUPFAM" id="SSF160419">
    <property type="entry name" value="YdfO-like"/>
    <property type="match status" value="1"/>
</dbReference>
<dbReference type="InterPro" id="IPR009833">
    <property type="entry name" value="DUF1398"/>
</dbReference>
<organism evidence="1 2">
    <name type="scientific">Streptococcus suis</name>
    <dbReference type="NCBI Taxonomy" id="1307"/>
    <lineage>
        <taxon>Bacteria</taxon>
        <taxon>Bacillati</taxon>
        <taxon>Bacillota</taxon>
        <taxon>Bacilli</taxon>
        <taxon>Lactobacillales</taxon>
        <taxon>Streptococcaceae</taxon>
        <taxon>Streptococcus</taxon>
    </lineage>
</organism>
<dbReference type="Proteomes" id="UP001152879">
    <property type="component" value="Unassembled WGS sequence"/>
</dbReference>
<evidence type="ECO:0000313" key="2">
    <source>
        <dbReference type="Proteomes" id="UP001152879"/>
    </source>
</evidence>
<dbReference type="Gene3D" id="3.30.1810.10">
    <property type="entry name" value="YdfO-like"/>
    <property type="match status" value="1"/>
</dbReference>
<name>A0A9X4MJL2_STRSU</name>
<accession>A0A9X4MJL2</accession>
<comment type="caution">
    <text evidence="1">The sequence shown here is derived from an EMBL/GenBank/DDBJ whole genome shotgun (WGS) entry which is preliminary data.</text>
</comment>
<reference evidence="1" key="1">
    <citation type="submission" date="2022-07" db="EMBL/GenBank/DDBJ databases">
        <title>Whole Genome Sequencing of Streptococcus suis.</title>
        <authorList>
            <person name="Dai X."/>
            <person name="Huang J."/>
            <person name="Wang L."/>
        </authorList>
    </citation>
    <scope>NUCLEOTIDE SEQUENCE</scope>
    <source>
        <strain evidence="1">SFB2</strain>
    </source>
</reference>
<sequence length="161" mass="18700">MWFFLSADRVFLVFHLKLEDSYYKERRPIFTLENINRGYEQFTGPDFPKLIAYFKDWGRVENTVDIQSGQVVYCSKAGQTLEKQGYQVTIPVSDRVNLDQFVTILRNHQAGQTDFPTFCQETAEAGIYKWVIDLEAMTCSYMDKAEQAVFVETVPNSTNIH</sequence>
<dbReference type="Pfam" id="PF07166">
    <property type="entry name" value="DUF1398"/>
    <property type="match status" value="1"/>
</dbReference>